<dbReference type="CDD" id="cd17268">
    <property type="entry name" value="RMtype1_S_Ara36733I_TRD1-CR1_like"/>
    <property type="match status" value="1"/>
</dbReference>
<comment type="similarity">
    <text evidence="1">Belongs to the type-I restriction system S methylase family.</text>
</comment>
<dbReference type="PANTHER" id="PTHR30408:SF12">
    <property type="entry name" value="TYPE I RESTRICTION ENZYME MJAVIII SPECIFICITY SUBUNIT"/>
    <property type="match status" value="1"/>
</dbReference>
<dbReference type="InterPro" id="IPR044946">
    <property type="entry name" value="Restrct_endonuc_typeI_TRD_sf"/>
</dbReference>
<reference evidence="5 6" key="1">
    <citation type="journal article" date="2011" name="J. Bacteriol.">
        <title>Genome Sequence of Duck Pathogen Mycoplasma anatis Strain 1340.</title>
        <authorList>
            <person name="Guo Z."/>
            <person name="Chen P."/>
            <person name="Ren P."/>
            <person name="Kuang S."/>
            <person name="Zhou Z."/>
            <person name="Li Z."/>
            <person name="Liu M."/>
            <person name="Shi D."/>
            <person name="Xiao Y."/>
            <person name="Wang X."/>
            <person name="Zhou R."/>
            <person name="Jin H."/>
            <person name="Bi D."/>
        </authorList>
    </citation>
    <scope>NUCLEOTIDE SEQUENCE [LARGE SCALE GENOMIC DNA]</scope>
    <source>
        <strain evidence="5 6">1340</strain>
    </source>
</reference>
<comment type="caution">
    <text evidence="5">The sequence shown here is derived from an EMBL/GenBank/DDBJ whole genome shotgun (WGS) entry which is preliminary data.</text>
</comment>
<dbReference type="CDD" id="cd17269">
    <property type="entry name" value="RMtype1_S_PluTORF4319P-TRD2-CR2_like"/>
    <property type="match status" value="1"/>
</dbReference>
<dbReference type="Pfam" id="PF01420">
    <property type="entry name" value="Methylase_S"/>
    <property type="match status" value="2"/>
</dbReference>
<dbReference type="GO" id="GO:0009307">
    <property type="term" value="P:DNA restriction-modification system"/>
    <property type="evidence" value="ECO:0007669"/>
    <property type="project" value="UniProtKB-KW"/>
</dbReference>
<evidence type="ECO:0000256" key="1">
    <source>
        <dbReference type="ARBA" id="ARBA00010923"/>
    </source>
</evidence>
<dbReference type="GeneID" id="65654165"/>
<evidence type="ECO:0000313" key="5">
    <source>
        <dbReference type="EMBL" id="EGS29370.1"/>
    </source>
</evidence>
<evidence type="ECO:0000256" key="2">
    <source>
        <dbReference type="ARBA" id="ARBA00022747"/>
    </source>
</evidence>
<dbReference type="REBASE" id="40511">
    <property type="entry name" value="S.Man1340ORF1468P"/>
</dbReference>
<accession>F9QCY8</accession>
<evidence type="ECO:0000256" key="3">
    <source>
        <dbReference type="ARBA" id="ARBA00023125"/>
    </source>
</evidence>
<dbReference type="InterPro" id="IPR000055">
    <property type="entry name" value="Restrct_endonuc_typeI_TRD"/>
</dbReference>
<feature type="domain" description="Type I restriction modification DNA specificity" evidence="4">
    <location>
        <begin position="11"/>
        <end position="164"/>
    </location>
</feature>
<dbReference type="SUPFAM" id="SSF116734">
    <property type="entry name" value="DNA methylase specificity domain"/>
    <property type="match status" value="2"/>
</dbReference>
<protein>
    <submittedName>
        <fullName evidence="5">Type I restriction system specificity protein</fullName>
    </submittedName>
</protein>
<keyword evidence="2" id="KW-0680">Restriction system</keyword>
<evidence type="ECO:0000313" key="6">
    <source>
        <dbReference type="Proteomes" id="UP000005055"/>
    </source>
</evidence>
<dbReference type="PANTHER" id="PTHR30408">
    <property type="entry name" value="TYPE-1 RESTRICTION ENZYME ECOKI SPECIFICITY PROTEIN"/>
    <property type="match status" value="1"/>
</dbReference>
<dbReference type="GO" id="GO:0003677">
    <property type="term" value="F:DNA binding"/>
    <property type="evidence" value="ECO:0007669"/>
    <property type="project" value="UniProtKB-KW"/>
</dbReference>
<gene>
    <name evidence="5" type="ORF">GIG_01468</name>
</gene>
<dbReference type="AlphaFoldDB" id="F9QCY8"/>
<keyword evidence="6" id="KW-1185">Reference proteome</keyword>
<sequence>MGKIWDLIKNEKVEWKSLSEICEITTGKLNANKSKENGEYPFFTCNEKPLRIDSWEFDLDAILISGNGSRVGHINEYNGKFNAYQRTYVLYNFKKCTKNFILHYLHMNFRKFIFNQINNDSIIPFITKNVFSDFKIPIPSIETQNKIVKILDKFNIYVKELEHELEHRNKQYQYYNELCFNDDFLKFLSNKYAAESIVENKTLNQLGVFIRGNNLTKKEIKNSGQPVVRYGELHTKYKFETDFTYSFTNNDLFKKLKKAIKNDLMIVLTSEDNDGVCKTCIWSGDYEIGISSDMCIFRGNVNPYFLNHFFSTKRFLKQKEKYLSGTNIIRISTDNLGKIDISLPSIVLQNLVSEKLNKLYKISNSIYEGLPKEIKLRKQQYEYYRNKLLDFPKN</sequence>
<dbReference type="EMBL" id="AFVJ01000014">
    <property type="protein sequence ID" value="EGS29370.1"/>
    <property type="molecule type" value="Genomic_DNA"/>
</dbReference>
<proteinExistence type="inferred from homology"/>
<dbReference type="Gene3D" id="3.90.220.20">
    <property type="entry name" value="DNA methylase specificity domains"/>
    <property type="match status" value="2"/>
</dbReference>
<dbReference type="Proteomes" id="UP000005055">
    <property type="component" value="Unassembled WGS sequence"/>
</dbReference>
<keyword evidence="3" id="KW-0238">DNA-binding</keyword>
<organism evidence="5 6">
    <name type="scientific">Mycoplasmopsis anatis 1340</name>
    <dbReference type="NCBI Taxonomy" id="1034808"/>
    <lineage>
        <taxon>Bacteria</taxon>
        <taxon>Bacillati</taxon>
        <taxon>Mycoplasmatota</taxon>
        <taxon>Mycoplasmoidales</taxon>
        <taxon>Metamycoplasmataceae</taxon>
        <taxon>Mycoplasmopsis</taxon>
    </lineage>
</organism>
<dbReference type="InterPro" id="IPR052021">
    <property type="entry name" value="Type-I_RS_S_subunit"/>
</dbReference>
<name>F9QCY8_9BACT</name>
<dbReference type="eggNOG" id="COG0732">
    <property type="taxonomic scope" value="Bacteria"/>
</dbReference>
<dbReference type="RefSeq" id="WP_006886357.1">
    <property type="nucleotide sequence ID" value="NZ_AFVJ01000014.1"/>
</dbReference>
<evidence type="ECO:0000259" key="4">
    <source>
        <dbReference type="Pfam" id="PF01420"/>
    </source>
</evidence>
<dbReference type="STRING" id="1034808.GIG_01468"/>
<feature type="domain" description="Type I restriction modification DNA specificity" evidence="4">
    <location>
        <begin position="198"/>
        <end position="375"/>
    </location>
</feature>